<evidence type="ECO:0000313" key="2">
    <source>
        <dbReference type="Proteomes" id="UP000887560"/>
    </source>
</evidence>
<dbReference type="WBParaSite" id="scf7180000418133.g2113">
    <property type="protein sequence ID" value="scf7180000418133.g2113"/>
    <property type="gene ID" value="scf7180000418133.g2113"/>
</dbReference>
<keyword evidence="2" id="KW-1185">Reference proteome</keyword>
<dbReference type="AlphaFoldDB" id="A0A915NLP6"/>
<proteinExistence type="predicted"/>
<accession>A0A915NLP6</accession>
<evidence type="ECO:0000313" key="3">
    <source>
        <dbReference type="WBParaSite" id="scf7180000418133.g2113"/>
    </source>
</evidence>
<feature type="compositionally biased region" description="Low complexity" evidence="1">
    <location>
        <begin position="30"/>
        <end position="59"/>
    </location>
</feature>
<organism evidence="2 3">
    <name type="scientific">Meloidogyne floridensis</name>
    <dbReference type="NCBI Taxonomy" id="298350"/>
    <lineage>
        <taxon>Eukaryota</taxon>
        <taxon>Metazoa</taxon>
        <taxon>Ecdysozoa</taxon>
        <taxon>Nematoda</taxon>
        <taxon>Chromadorea</taxon>
        <taxon>Rhabditida</taxon>
        <taxon>Tylenchina</taxon>
        <taxon>Tylenchomorpha</taxon>
        <taxon>Tylenchoidea</taxon>
        <taxon>Meloidogynidae</taxon>
        <taxon>Meloidogyninae</taxon>
        <taxon>Meloidogyne</taxon>
    </lineage>
</organism>
<name>A0A915NLP6_9BILA</name>
<feature type="compositionally biased region" description="Polar residues" evidence="1">
    <location>
        <begin position="1"/>
        <end position="10"/>
    </location>
</feature>
<reference evidence="3" key="1">
    <citation type="submission" date="2022-11" db="UniProtKB">
        <authorList>
            <consortium name="WormBaseParasite"/>
        </authorList>
    </citation>
    <scope>IDENTIFICATION</scope>
</reference>
<feature type="region of interest" description="Disordered" evidence="1">
    <location>
        <begin position="1"/>
        <end position="62"/>
    </location>
</feature>
<evidence type="ECO:0000256" key="1">
    <source>
        <dbReference type="SAM" id="MobiDB-lite"/>
    </source>
</evidence>
<sequence>MPFPKKNTSVPVHLDRHSPVETCSNQQQQPENNINSPLPNLNNSSFLNNTQTTPNNPQQLGPIRTTYINQTLFTLMLAAA</sequence>
<dbReference type="Proteomes" id="UP000887560">
    <property type="component" value="Unplaced"/>
</dbReference>
<protein>
    <submittedName>
        <fullName evidence="3">Uncharacterized protein</fullName>
    </submittedName>
</protein>